<dbReference type="SUPFAM" id="SSF56112">
    <property type="entry name" value="Protein kinase-like (PK-like)"/>
    <property type="match status" value="1"/>
</dbReference>
<dbReference type="PANTHER" id="PTHR43289">
    <property type="entry name" value="MITOGEN-ACTIVATED PROTEIN KINASE KINASE KINASE 20-RELATED"/>
    <property type="match status" value="1"/>
</dbReference>
<dbReference type="GO" id="GO:0005524">
    <property type="term" value="F:ATP binding"/>
    <property type="evidence" value="ECO:0007669"/>
    <property type="project" value="UniProtKB-KW"/>
</dbReference>
<dbReference type="InterPro" id="IPR011009">
    <property type="entry name" value="Kinase-like_dom_sf"/>
</dbReference>
<dbReference type="Gene3D" id="1.10.530.10">
    <property type="match status" value="1"/>
</dbReference>
<evidence type="ECO:0000313" key="7">
    <source>
        <dbReference type="EMBL" id="GIM91825.1"/>
    </source>
</evidence>
<dbReference type="GO" id="GO:0004674">
    <property type="term" value="F:protein serine/threonine kinase activity"/>
    <property type="evidence" value="ECO:0007669"/>
    <property type="project" value="TreeGrafter"/>
</dbReference>
<keyword evidence="8" id="KW-1185">Reference proteome</keyword>
<dbReference type="InterPro" id="IPR023346">
    <property type="entry name" value="Lysozyme-like_dom_sf"/>
</dbReference>
<keyword evidence="4" id="KW-0067">ATP-binding</keyword>
<evidence type="ECO:0000313" key="8">
    <source>
        <dbReference type="Proteomes" id="UP000677082"/>
    </source>
</evidence>
<dbReference type="EMBL" id="BOQN01000049">
    <property type="protein sequence ID" value="GIM91825.1"/>
    <property type="molecule type" value="Genomic_DNA"/>
</dbReference>
<dbReference type="InterPro" id="IPR008258">
    <property type="entry name" value="Transglycosylase_SLT_dom_1"/>
</dbReference>
<dbReference type="CDD" id="cd00254">
    <property type="entry name" value="LT-like"/>
    <property type="match status" value="1"/>
</dbReference>
<evidence type="ECO:0000256" key="3">
    <source>
        <dbReference type="ARBA" id="ARBA00022777"/>
    </source>
</evidence>
<proteinExistence type="predicted"/>
<organism evidence="7 8">
    <name type="scientific">Paractinoplanes toevensis</name>
    <dbReference type="NCBI Taxonomy" id="571911"/>
    <lineage>
        <taxon>Bacteria</taxon>
        <taxon>Bacillati</taxon>
        <taxon>Actinomycetota</taxon>
        <taxon>Actinomycetes</taxon>
        <taxon>Micromonosporales</taxon>
        <taxon>Micromonosporaceae</taxon>
        <taxon>Paractinoplanes</taxon>
    </lineage>
</organism>
<dbReference type="SUPFAM" id="SSF53955">
    <property type="entry name" value="Lysozyme-like"/>
    <property type="match status" value="1"/>
</dbReference>
<comment type="caution">
    <text evidence="7">The sequence shown here is derived from an EMBL/GenBank/DDBJ whole genome shotgun (WGS) entry which is preliminary data.</text>
</comment>
<keyword evidence="1" id="KW-0808">Transferase</keyword>
<dbReference type="RefSeq" id="WP_213007702.1">
    <property type="nucleotide sequence ID" value="NZ_BOQN01000049.1"/>
</dbReference>
<evidence type="ECO:0000256" key="2">
    <source>
        <dbReference type="ARBA" id="ARBA00022741"/>
    </source>
</evidence>
<dbReference type="PANTHER" id="PTHR43289:SF33">
    <property type="entry name" value="SERINE_THREONINE KINASE 31"/>
    <property type="match status" value="1"/>
</dbReference>
<feature type="region of interest" description="Disordered" evidence="5">
    <location>
        <begin position="307"/>
        <end position="337"/>
    </location>
</feature>
<sequence>MRPLTEISDGTIVGDYRVLRYIASGQWGSVYAARRLGTGDDVALKMLPSALLTPAQRAEFLDREERFGRGARHAHLIRTIDAFTLPDGTVALVMELARTDLRRVLEAGPADPRILRELWQALSYMHAEGWVHGDLKPANVLIAEDGSVRVGDFGLAAQIEGTHGYTPGLGTQDYLPPEWWDQGLDSRGVITRPATDVWAFGVIAHEVLTGGMHPFPGATPAARAGAIREYAADPGQLRLAPAIPPPWPEIIRDCLRPGHAERLAATRDLGARMAGAPAATGTATPIRRTGFAIAAALSALLLGASTAPAPAETEPDTAEKSEKVKTPAPGELRPGGEVPAQYRTVIAEAAHSCPKPAVTPALIAGMLRVESNFDPAKRSPQTDEYGIAMWTPTVFAGWAPKHPDRTASVFDADDSIRAMGAFLCYLVDTVGYLPGDQQLLIASAYRVGGKRVRKANGVPPETTAYTSKIKTKTIEYGY</sequence>
<evidence type="ECO:0000259" key="6">
    <source>
        <dbReference type="PROSITE" id="PS50011"/>
    </source>
</evidence>
<keyword evidence="2" id="KW-0547">Nucleotide-binding</keyword>
<protein>
    <recommendedName>
        <fullName evidence="6">Protein kinase domain-containing protein</fullName>
    </recommendedName>
</protein>
<evidence type="ECO:0000256" key="5">
    <source>
        <dbReference type="SAM" id="MobiDB-lite"/>
    </source>
</evidence>
<evidence type="ECO:0000256" key="4">
    <source>
        <dbReference type="ARBA" id="ARBA00022840"/>
    </source>
</evidence>
<dbReference type="Gene3D" id="1.10.510.10">
    <property type="entry name" value="Transferase(Phosphotransferase) domain 1"/>
    <property type="match status" value="1"/>
</dbReference>
<dbReference type="InterPro" id="IPR000719">
    <property type="entry name" value="Prot_kinase_dom"/>
</dbReference>
<dbReference type="PROSITE" id="PS50011">
    <property type="entry name" value="PROTEIN_KINASE_DOM"/>
    <property type="match status" value="1"/>
</dbReference>
<gene>
    <name evidence="7" type="ORF">Ato02nite_036180</name>
</gene>
<feature type="domain" description="Protein kinase" evidence="6">
    <location>
        <begin position="16"/>
        <end position="279"/>
    </location>
</feature>
<dbReference type="CDD" id="cd14014">
    <property type="entry name" value="STKc_PknB_like"/>
    <property type="match status" value="1"/>
</dbReference>
<evidence type="ECO:0000256" key="1">
    <source>
        <dbReference type="ARBA" id="ARBA00022679"/>
    </source>
</evidence>
<reference evidence="7 8" key="1">
    <citation type="submission" date="2021-03" db="EMBL/GenBank/DDBJ databases">
        <title>Whole genome shotgun sequence of Actinoplanes toevensis NBRC 105298.</title>
        <authorList>
            <person name="Komaki H."/>
            <person name="Tamura T."/>
        </authorList>
    </citation>
    <scope>NUCLEOTIDE SEQUENCE [LARGE SCALE GENOMIC DNA]</scope>
    <source>
        <strain evidence="7 8">NBRC 105298</strain>
    </source>
</reference>
<dbReference type="Pfam" id="PF00069">
    <property type="entry name" value="Pkinase"/>
    <property type="match status" value="1"/>
</dbReference>
<dbReference type="Gene3D" id="3.30.200.20">
    <property type="entry name" value="Phosphorylase Kinase, domain 1"/>
    <property type="match status" value="1"/>
</dbReference>
<name>A0A919TCD6_9ACTN</name>
<keyword evidence="3" id="KW-0418">Kinase</keyword>
<dbReference type="Proteomes" id="UP000677082">
    <property type="component" value="Unassembled WGS sequence"/>
</dbReference>
<dbReference type="SMART" id="SM00220">
    <property type="entry name" value="S_TKc"/>
    <property type="match status" value="1"/>
</dbReference>
<accession>A0A919TCD6</accession>
<dbReference type="Pfam" id="PF01464">
    <property type="entry name" value="SLT"/>
    <property type="match status" value="1"/>
</dbReference>
<dbReference type="AlphaFoldDB" id="A0A919TCD6"/>